<name>A0ABQ3ZQD5_9ACTN</name>
<accession>A0ABQ3ZQD5</accession>
<evidence type="ECO:0008006" key="3">
    <source>
        <dbReference type="Google" id="ProtNLM"/>
    </source>
</evidence>
<sequence length="351" mass="38034">MDRTTLENTLHDGLVHAVTSALTENPHAVAAALAHLYRETDGVITLPALGVATAEELATDGWSIADWDYFDDEWLPAEVTDAVTAEARSSAPSHWDATFQRYLEALVHACRRARATLDVMVVLLDDEHHESLIRAVLAPHEVSLHFPEYDARDAELARLAVMPVAERGAHLVTQLDVFDGPVQAEPALRELGPDAFPALIPLLAVPGAAWQAAKVIADIGRPDGDVLRALETALERTEGSDRNWVARALARLGRLDAVLARAGTLPADTVADAIAAPYTGFRDDAVDPPPLDYRPLADALARFPAYASEVEIRTACTIRPEEVDEARRGLVSPHKVIREHAAEVLDALRVG</sequence>
<proteinExistence type="predicted"/>
<organism evidence="1 2">
    <name type="scientific">Winogradskya humida</name>
    <dbReference type="NCBI Taxonomy" id="113566"/>
    <lineage>
        <taxon>Bacteria</taxon>
        <taxon>Bacillati</taxon>
        <taxon>Actinomycetota</taxon>
        <taxon>Actinomycetes</taxon>
        <taxon>Micromonosporales</taxon>
        <taxon>Micromonosporaceae</taxon>
        <taxon>Winogradskya</taxon>
    </lineage>
</organism>
<gene>
    <name evidence="1" type="ORF">Ahu01nite_038960</name>
</gene>
<dbReference type="EMBL" id="BOMN01000044">
    <property type="protein sequence ID" value="GIE20794.1"/>
    <property type="molecule type" value="Genomic_DNA"/>
</dbReference>
<reference evidence="1 2" key="1">
    <citation type="submission" date="2021-01" db="EMBL/GenBank/DDBJ databases">
        <title>Whole genome shotgun sequence of Actinoplanes humidus NBRC 14915.</title>
        <authorList>
            <person name="Komaki H."/>
            <person name="Tamura T."/>
        </authorList>
    </citation>
    <scope>NUCLEOTIDE SEQUENCE [LARGE SCALE GENOMIC DNA]</scope>
    <source>
        <strain evidence="1 2">NBRC 14915</strain>
    </source>
</reference>
<keyword evidence="2" id="KW-1185">Reference proteome</keyword>
<protein>
    <recommendedName>
        <fullName evidence="3">HEAT repeat protein</fullName>
    </recommendedName>
</protein>
<dbReference type="Proteomes" id="UP000603200">
    <property type="component" value="Unassembled WGS sequence"/>
</dbReference>
<evidence type="ECO:0000313" key="1">
    <source>
        <dbReference type="EMBL" id="GIE20794.1"/>
    </source>
</evidence>
<comment type="caution">
    <text evidence="1">The sequence shown here is derived from an EMBL/GenBank/DDBJ whole genome shotgun (WGS) entry which is preliminary data.</text>
</comment>
<evidence type="ECO:0000313" key="2">
    <source>
        <dbReference type="Proteomes" id="UP000603200"/>
    </source>
</evidence>
<dbReference type="RefSeq" id="WP_203837948.1">
    <property type="nucleotide sequence ID" value="NZ_BAAATV010000008.1"/>
</dbReference>